<evidence type="ECO:0000256" key="1">
    <source>
        <dbReference type="ARBA" id="ARBA00004141"/>
    </source>
</evidence>
<dbReference type="PROSITE" id="PS50221">
    <property type="entry name" value="GAIN_B"/>
    <property type="match status" value="1"/>
</dbReference>
<feature type="non-terminal residue" evidence="9">
    <location>
        <position position="754"/>
    </location>
</feature>
<evidence type="ECO:0000256" key="5">
    <source>
        <dbReference type="ARBA" id="ARBA00023157"/>
    </source>
</evidence>
<dbReference type="EMBL" id="KK112123">
    <property type="protein sequence ID" value="KFM56785.1"/>
    <property type="molecule type" value="Genomic_DNA"/>
</dbReference>
<dbReference type="STRING" id="407821.A0A087SV96"/>
<protein>
    <submittedName>
        <fullName evidence="9">G-protein coupled receptor 126</fullName>
    </submittedName>
</protein>
<evidence type="ECO:0000256" key="3">
    <source>
        <dbReference type="ARBA" id="ARBA00022989"/>
    </source>
</evidence>
<keyword evidence="2 6" id="KW-0812">Transmembrane</keyword>
<dbReference type="SMART" id="SM00303">
    <property type="entry name" value="GPS"/>
    <property type="match status" value="1"/>
</dbReference>
<feature type="transmembrane region" description="Helical" evidence="6">
    <location>
        <begin position="508"/>
        <end position="525"/>
    </location>
</feature>
<dbReference type="PANTHER" id="PTHR45692">
    <property type="entry name" value="G_PROTEIN_RECEP_F2_4 DOMAIN-CONTAINING PROTEIN"/>
    <property type="match status" value="1"/>
</dbReference>
<dbReference type="OMA" id="CRFKKDF"/>
<sequence length="754" mass="86625">MQNILFAFLPLPNTYVTDVRPKEKGLEVRFYLYVRQVLLPRGHSENELVEDRNQLEYVEDYLNNETVTDEQLYTQILEWTAFRGIDIKKIVLRSTLGCYEEASLVPAEPPVEIHWPFARIGEVVIPDESCSLESGLAATRTCTGSFYRGATWGSPSGKCSVSPNNLTLEIKHLYDRYGAEDQSKYLTKLKDLAQNSQELSVTDMHIVLNILKMLAVEPELYQKGLDSMFSVIDSLAEANTTELMTAKNTIHLTYRLLNVIDKVMRLATEENKEIIISKKHLLVDTKNTKVTNKEDHVIGISVLSSTKGKSLKDGSIEFLLNGTKYPQRESIAYFLLPPELVLKRESDLLLPCQINMVFFKEWILFPEPKGILVKRNYRILPTPVMYAALSGGPAWNLSEPVQIFFRKMFNEKIENPVCVHFDPLIGDSEGGWSTEGCEFGGLKNGFYNCRCHHLSIFAVILSKRPDSMPYKLGTSIYVGCGVSILALSMVVVLYIISKVWRCTVDHSILFCMSLSFLCFLILLFISEMRFLWKSSCLLLGLLSHYMILVTFSWLLVQAILYRLRFAKKTDVAEIPHFILKSAIFAWGLPVIIIIIIWLVKEYYFYGEDSCWRTVYEVSKATLIPIVTLLLMTLCVILCAVYDVTCRFKKDFLIGVSTYNDTVIKFRVAATIYLFFVMSWLFGFFALHQRTQELRILFSISITLTAYYVTLFFIFHEISFWDMCRNLKRKNKSPSDVVSYDAKYYKSTEDQKNKE</sequence>
<dbReference type="Pfam" id="PF01825">
    <property type="entry name" value="GPS"/>
    <property type="match status" value="1"/>
</dbReference>
<evidence type="ECO:0000256" key="2">
    <source>
        <dbReference type="ARBA" id="ARBA00022692"/>
    </source>
</evidence>
<gene>
    <name evidence="9" type="ORF">X975_10154</name>
</gene>
<feature type="domain" description="GAIN-B" evidence="7">
    <location>
        <begin position="309"/>
        <end position="467"/>
    </location>
</feature>
<dbReference type="InterPro" id="IPR057244">
    <property type="entry name" value="GAIN_B"/>
</dbReference>
<dbReference type="InterPro" id="IPR046338">
    <property type="entry name" value="GAIN_dom_sf"/>
</dbReference>
<dbReference type="AlphaFoldDB" id="A0A087SV96"/>
<evidence type="ECO:0000313" key="9">
    <source>
        <dbReference type="EMBL" id="KFM56785.1"/>
    </source>
</evidence>
<feature type="transmembrane region" description="Helical" evidence="6">
    <location>
        <begin position="665"/>
        <end position="687"/>
    </location>
</feature>
<evidence type="ECO:0000256" key="4">
    <source>
        <dbReference type="ARBA" id="ARBA00023136"/>
    </source>
</evidence>
<name>A0A087SV96_STEMI</name>
<dbReference type="GO" id="GO:0016020">
    <property type="term" value="C:membrane"/>
    <property type="evidence" value="ECO:0007669"/>
    <property type="project" value="UniProtKB-SubCell"/>
</dbReference>
<feature type="transmembrane region" description="Helical" evidence="6">
    <location>
        <begin position="577"/>
        <end position="599"/>
    </location>
</feature>
<dbReference type="Proteomes" id="UP000054359">
    <property type="component" value="Unassembled WGS sequence"/>
</dbReference>
<keyword evidence="9" id="KW-0675">Receptor</keyword>
<feature type="domain" description="G-protein coupled receptors family 2 profile 2" evidence="8">
    <location>
        <begin position="472"/>
        <end position="716"/>
    </location>
</feature>
<feature type="transmembrane region" description="Helical" evidence="6">
    <location>
        <begin position="537"/>
        <end position="556"/>
    </location>
</feature>
<feature type="transmembrane region" description="Helical" evidence="6">
    <location>
        <begin position="622"/>
        <end position="644"/>
    </location>
</feature>
<reference evidence="9 10" key="1">
    <citation type="submission" date="2013-11" db="EMBL/GenBank/DDBJ databases">
        <title>Genome sequencing of Stegodyphus mimosarum.</title>
        <authorList>
            <person name="Bechsgaard J."/>
        </authorList>
    </citation>
    <scope>NUCLEOTIDE SEQUENCE [LARGE SCALE GENOMIC DNA]</scope>
</reference>
<dbReference type="GO" id="GO:0004930">
    <property type="term" value="F:G protein-coupled receptor activity"/>
    <property type="evidence" value="ECO:0007669"/>
    <property type="project" value="InterPro"/>
</dbReference>
<evidence type="ECO:0000256" key="6">
    <source>
        <dbReference type="SAM" id="Phobius"/>
    </source>
</evidence>
<accession>A0A087SV96</accession>
<feature type="transmembrane region" description="Helical" evidence="6">
    <location>
        <begin position="693"/>
        <end position="714"/>
    </location>
</feature>
<dbReference type="PANTHER" id="PTHR45692:SF1">
    <property type="entry name" value="G-PROTEIN COUPLED RECEPTORS FAMILY 2 PROFILE 2 DOMAIN-CONTAINING PROTEIN"/>
    <property type="match status" value="1"/>
</dbReference>
<keyword evidence="4 6" id="KW-0472">Membrane</keyword>
<keyword evidence="10" id="KW-1185">Reference proteome</keyword>
<dbReference type="InterPro" id="IPR017981">
    <property type="entry name" value="GPCR_2-like_7TM"/>
</dbReference>
<dbReference type="PROSITE" id="PS50261">
    <property type="entry name" value="G_PROTEIN_RECEP_F2_4"/>
    <property type="match status" value="1"/>
</dbReference>
<dbReference type="InterPro" id="IPR000832">
    <property type="entry name" value="GPCR_2_secretin-like"/>
</dbReference>
<evidence type="ECO:0000313" key="10">
    <source>
        <dbReference type="Proteomes" id="UP000054359"/>
    </source>
</evidence>
<dbReference type="Gene3D" id="2.60.220.50">
    <property type="match status" value="1"/>
</dbReference>
<feature type="transmembrane region" description="Helical" evidence="6">
    <location>
        <begin position="476"/>
        <end position="496"/>
    </location>
</feature>
<dbReference type="GO" id="GO:0007166">
    <property type="term" value="P:cell surface receptor signaling pathway"/>
    <property type="evidence" value="ECO:0007669"/>
    <property type="project" value="InterPro"/>
</dbReference>
<proteinExistence type="predicted"/>
<keyword evidence="5" id="KW-1015">Disulfide bond</keyword>
<keyword evidence="3 6" id="KW-1133">Transmembrane helix</keyword>
<comment type="subcellular location">
    <subcellularLocation>
        <location evidence="1">Membrane</location>
        <topology evidence="1">Multi-pass membrane protein</topology>
    </subcellularLocation>
</comment>
<evidence type="ECO:0000259" key="7">
    <source>
        <dbReference type="PROSITE" id="PS50221"/>
    </source>
</evidence>
<dbReference type="OrthoDB" id="10037534at2759"/>
<evidence type="ECO:0000259" key="8">
    <source>
        <dbReference type="PROSITE" id="PS50261"/>
    </source>
</evidence>
<dbReference type="InterPro" id="IPR000203">
    <property type="entry name" value="GPS"/>
</dbReference>
<dbReference type="Pfam" id="PF00002">
    <property type="entry name" value="7tm_2"/>
    <property type="match status" value="1"/>
</dbReference>
<organism evidence="9 10">
    <name type="scientific">Stegodyphus mimosarum</name>
    <name type="common">African social velvet spider</name>
    <dbReference type="NCBI Taxonomy" id="407821"/>
    <lineage>
        <taxon>Eukaryota</taxon>
        <taxon>Metazoa</taxon>
        <taxon>Ecdysozoa</taxon>
        <taxon>Arthropoda</taxon>
        <taxon>Chelicerata</taxon>
        <taxon>Arachnida</taxon>
        <taxon>Araneae</taxon>
        <taxon>Araneomorphae</taxon>
        <taxon>Entelegynae</taxon>
        <taxon>Eresoidea</taxon>
        <taxon>Eresidae</taxon>
        <taxon>Stegodyphus</taxon>
    </lineage>
</organism>
<dbReference type="Gene3D" id="1.20.1070.10">
    <property type="entry name" value="Rhodopsin 7-helix transmembrane proteins"/>
    <property type="match status" value="1"/>
</dbReference>